<evidence type="ECO:0000313" key="3">
    <source>
        <dbReference type="Proteomes" id="UP000243515"/>
    </source>
</evidence>
<sequence>MKFVALFAGLPLLAAAAPTLPASGAFTAWASDPGHHEIDHRPIQAAGLRFWVGGEPGTYCPSSIVNPCPPGKITAFVGGYALWVEVPGGQQVYVSPQGALAFTQAHSANIPPGSSLGPFDYTPGIPFGQYTFTGWNANGFMACPDSKDDPNTWQVFANIKNATVPTGDIDDCLPFLAKTQAFYGPPNAWQYV</sequence>
<keyword evidence="1" id="KW-0732">Signal</keyword>
<dbReference type="PANTHER" id="PTHR42047">
    <property type="entry name" value="PROTEIN, PUTATIVE (AFU_ORTHOLOGUE AFUA_6G03560)-RELATED"/>
    <property type="match status" value="1"/>
</dbReference>
<dbReference type="InterPro" id="IPR052820">
    <property type="entry name" value="PhiA_domain"/>
</dbReference>
<dbReference type="AlphaFoldDB" id="A0A232LXD8"/>
<keyword evidence="3" id="KW-1185">Reference proteome</keyword>
<reference evidence="2 3" key="1">
    <citation type="journal article" date="2015" name="Environ. Microbiol.">
        <title>Metagenome sequence of Elaphomyces granulatus from sporocarp tissue reveals Ascomycota ectomycorrhizal fingerprints of genome expansion and a Proteobacteria-rich microbiome.</title>
        <authorList>
            <person name="Quandt C.A."/>
            <person name="Kohler A."/>
            <person name="Hesse C.N."/>
            <person name="Sharpton T.J."/>
            <person name="Martin F."/>
            <person name="Spatafora J.W."/>
        </authorList>
    </citation>
    <scope>NUCLEOTIDE SEQUENCE [LARGE SCALE GENOMIC DNA]</scope>
    <source>
        <strain evidence="2 3">OSC145934</strain>
    </source>
</reference>
<dbReference type="PANTHER" id="PTHR42047:SF1">
    <property type="entry name" value="PROTEIN, PUTATIVE (AFU_ORTHOLOGUE AFUA_6G03560)-RELATED"/>
    <property type="match status" value="1"/>
</dbReference>
<organism evidence="2 3">
    <name type="scientific">Elaphomyces granulatus</name>
    <dbReference type="NCBI Taxonomy" id="519963"/>
    <lineage>
        <taxon>Eukaryota</taxon>
        <taxon>Fungi</taxon>
        <taxon>Dikarya</taxon>
        <taxon>Ascomycota</taxon>
        <taxon>Pezizomycotina</taxon>
        <taxon>Eurotiomycetes</taxon>
        <taxon>Eurotiomycetidae</taxon>
        <taxon>Eurotiales</taxon>
        <taxon>Elaphomycetaceae</taxon>
        <taxon>Elaphomyces</taxon>
    </lineage>
</organism>
<protein>
    <recommendedName>
        <fullName evidence="4">IgE-binding protein</fullName>
    </recommendedName>
</protein>
<dbReference type="OrthoDB" id="5430620at2759"/>
<dbReference type="EMBL" id="NPHW01003862">
    <property type="protein sequence ID" value="OXV08831.1"/>
    <property type="molecule type" value="Genomic_DNA"/>
</dbReference>
<evidence type="ECO:0008006" key="4">
    <source>
        <dbReference type="Google" id="ProtNLM"/>
    </source>
</evidence>
<gene>
    <name evidence="2" type="ORF">Egran_03406</name>
</gene>
<feature type="signal peptide" evidence="1">
    <location>
        <begin position="1"/>
        <end position="16"/>
    </location>
</feature>
<dbReference type="Proteomes" id="UP000243515">
    <property type="component" value="Unassembled WGS sequence"/>
</dbReference>
<evidence type="ECO:0000313" key="2">
    <source>
        <dbReference type="EMBL" id="OXV08831.1"/>
    </source>
</evidence>
<comment type="caution">
    <text evidence="2">The sequence shown here is derived from an EMBL/GenBank/DDBJ whole genome shotgun (WGS) entry which is preliminary data.</text>
</comment>
<accession>A0A232LXD8</accession>
<name>A0A232LXD8_9EURO</name>
<evidence type="ECO:0000256" key="1">
    <source>
        <dbReference type="SAM" id="SignalP"/>
    </source>
</evidence>
<feature type="chain" id="PRO_5012466590" description="IgE-binding protein" evidence="1">
    <location>
        <begin position="17"/>
        <end position="192"/>
    </location>
</feature>
<proteinExistence type="predicted"/>